<evidence type="ECO:0000313" key="3">
    <source>
        <dbReference type="Proteomes" id="UP000531231"/>
    </source>
</evidence>
<protein>
    <submittedName>
        <fullName evidence="2">Uncharacterized metal-binding protein YceD (DUF177 family)</fullName>
    </submittedName>
</protein>
<comment type="caution">
    <text evidence="2">The sequence shown here is derived from an EMBL/GenBank/DDBJ whole genome shotgun (WGS) entry which is preliminary data.</text>
</comment>
<evidence type="ECO:0000256" key="1">
    <source>
        <dbReference type="SAM" id="MobiDB-lite"/>
    </source>
</evidence>
<dbReference type="Proteomes" id="UP000531231">
    <property type="component" value="Unassembled WGS sequence"/>
</dbReference>
<dbReference type="RefSeq" id="WP_151157941.1">
    <property type="nucleotide sequence ID" value="NZ_JACHIL010000007.1"/>
</dbReference>
<evidence type="ECO:0000313" key="2">
    <source>
        <dbReference type="EMBL" id="MBB5092774.1"/>
    </source>
</evidence>
<name>A0A7W8EQZ2_9HYPH</name>
<gene>
    <name evidence="2" type="ORF">HNQ68_003337</name>
</gene>
<sequence>MTKHNGSGNAGLSHPVPVAHVPPKGMTVKIEANEKERALLAANHELLSVDSFTADFLITRWKKDGIKLRGHIEAQIVQACVATLEPINATISEEVDTVFVPENSRLARIRLDESGEMLIDAEGPDMPETFEGDRIDIGAVAEEFFELAIDPYPRKAEAEYVEIIEDDEDEAASDIKPDSPFAGLAKLRDKN</sequence>
<feature type="region of interest" description="Disordered" evidence="1">
    <location>
        <begin position="168"/>
        <end position="191"/>
    </location>
</feature>
<organism evidence="2 3">
    <name type="scientific">Pseudochrobactrum saccharolyticum</name>
    <dbReference type="NCBI Taxonomy" id="354352"/>
    <lineage>
        <taxon>Bacteria</taxon>
        <taxon>Pseudomonadati</taxon>
        <taxon>Pseudomonadota</taxon>
        <taxon>Alphaproteobacteria</taxon>
        <taxon>Hyphomicrobiales</taxon>
        <taxon>Brucellaceae</taxon>
        <taxon>Pseudochrobactrum</taxon>
    </lineage>
</organism>
<accession>A0A7W8EQZ2</accession>
<dbReference type="AlphaFoldDB" id="A0A7W8EQZ2"/>
<feature type="region of interest" description="Disordered" evidence="1">
    <location>
        <begin position="1"/>
        <end position="22"/>
    </location>
</feature>
<dbReference type="Pfam" id="PF02620">
    <property type="entry name" value="YceD"/>
    <property type="match status" value="1"/>
</dbReference>
<proteinExistence type="predicted"/>
<reference evidence="2 3" key="1">
    <citation type="submission" date="2020-08" db="EMBL/GenBank/DDBJ databases">
        <title>Genomic Encyclopedia of Type Strains, Phase IV (KMG-IV): sequencing the most valuable type-strain genomes for metagenomic binning, comparative biology and taxonomic classification.</title>
        <authorList>
            <person name="Goeker M."/>
        </authorList>
    </citation>
    <scope>NUCLEOTIDE SEQUENCE [LARGE SCALE GENOMIC DNA]</scope>
    <source>
        <strain evidence="2 3">DSM 25620</strain>
    </source>
</reference>
<dbReference type="InterPro" id="IPR003772">
    <property type="entry name" value="YceD"/>
</dbReference>
<keyword evidence="3" id="KW-1185">Reference proteome</keyword>
<dbReference type="EMBL" id="JACHIL010000007">
    <property type="protein sequence ID" value="MBB5092774.1"/>
    <property type="molecule type" value="Genomic_DNA"/>
</dbReference>